<dbReference type="Proteomes" id="UP000186922">
    <property type="component" value="Unassembled WGS sequence"/>
</dbReference>
<dbReference type="AlphaFoldDB" id="A0A1D1VBC4"/>
<evidence type="ECO:0000313" key="2">
    <source>
        <dbReference type="EMBL" id="GAU98210.1"/>
    </source>
</evidence>
<sequence length="55" mass="6040">MDGGKPELAVIRLDKRNDEEVIVRMENVSESGCDQELEGNGKASNGTGKWHRGII</sequence>
<keyword evidence="3" id="KW-1185">Reference proteome</keyword>
<reference evidence="2 3" key="1">
    <citation type="journal article" date="2016" name="Nat. Commun.">
        <title>Extremotolerant tardigrade genome and improved radiotolerance of human cultured cells by tardigrade-unique protein.</title>
        <authorList>
            <person name="Hashimoto T."/>
            <person name="Horikawa D.D."/>
            <person name="Saito Y."/>
            <person name="Kuwahara H."/>
            <person name="Kozuka-Hata H."/>
            <person name="Shin-I T."/>
            <person name="Minakuchi Y."/>
            <person name="Ohishi K."/>
            <person name="Motoyama A."/>
            <person name="Aizu T."/>
            <person name="Enomoto A."/>
            <person name="Kondo K."/>
            <person name="Tanaka S."/>
            <person name="Hara Y."/>
            <person name="Koshikawa S."/>
            <person name="Sagara H."/>
            <person name="Miura T."/>
            <person name="Yokobori S."/>
            <person name="Miyagawa K."/>
            <person name="Suzuki Y."/>
            <person name="Kubo T."/>
            <person name="Oyama M."/>
            <person name="Kohara Y."/>
            <person name="Fujiyama A."/>
            <person name="Arakawa K."/>
            <person name="Katayama T."/>
            <person name="Toyoda A."/>
            <person name="Kunieda T."/>
        </authorList>
    </citation>
    <scope>NUCLEOTIDE SEQUENCE [LARGE SCALE GENOMIC DNA]</scope>
    <source>
        <strain evidence="2 3">YOKOZUNA-1</strain>
    </source>
</reference>
<organism evidence="2 3">
    <name type="scientific">Ramazzottius varieornatus</name>
    <name type="common">Water bear</name>
    <name type="synonym">Tardigrade</name>
    <dbReference type="NCBI Taxonomy" id="947166"/>
    <lineage>
        <taxon>Eukaryota</taxon>
        <taxon>Metazoa</taxon>
        <taxon>Ecdysozoa</taxon>
        <taxon>Tardigrada</taxon>
        <taxon>Eutardigrada</taxon>
        <taxon>Parachela</taxon>
        <taxon>Hypsibioidea</taxon>
        <taxon>Ramazzottiidae</taxon>
        <taxon>Ramazzottius</taxon>
    </lineage>
</organism>
<name>A0A1D1VBC4_RAMVA</name>
<gene>
    <name evidence="2" type="primary">RvY_09387-1</name>
    <name evidence="2" type="synonym">RvY_09387.1</name>
    <name evidence="2" type="ORF">RvY_09387</name>
</gene>
<comment type="caution">
    <text evidence="2">The sequence shown here is derived from an EMBL/GenBank/DDBJ whole genome shotgun (WGS) entry which is preliminary data.</text>
</comment>
<evidence type="ECO:0000256" key="1">
    <source>
        <dbReference type="SAM" id="MobiDB-lite"/>
    </source>
</evidence>
<proteinExistence type="predicted"/>
<evidence type="ECO:0000313" key="3">
    <source>
        <dbReference type="Proteomes" id="UP000186922"/>
    </source>
</evidence>
<protein>
    <submittedName>
        <fullName evidence="2">Uncharacterized protein</fullName>
    </submittedName>
</protein>
<dbReference type="EMBL" id="BDGG01000004">
    <property type="protein sequence ID" value="GAU98210.1"/>
    <property type="molecule type" value="Genomic_DNA"/>
</dbReference>
<feature type="region of interest" description="Disordered" evidence="1">
    <location>
        <begin position="31"/>
        <end position="55"/>
    </location>
</feature>
<accession>A0A1D1VBC4</accession>